<sequence>MSDSTRRSIYLRLRIWHAACKQSLRGDERERCSTRHVLLPSPQLKKPGERVCLVHPPNLHHHLLQRLVDVGPVDVVSGSLLLGGVGVAAFVVATVEVGVADAGLEPPSRMEFLCTVLPHGFRQDLHVLRQERARVDAKSTSAEARVSEVIVRHLELVPLRLVRHHHVATLREEVARHVGPAGDVISGFGPVPHVDPESVEVLVCQLVDPLVAQPELAHQAPEAVLVVQPGPVEILRAVLPALDQGPRLVFVELADDRETFLG</sequence>
<accession>A0A2T7PJG5</accession>
<dbReference type="Proteomes" id="UP000245119">
    <property type="component" value="Linkage Group LG3"/>
</dbReference>
<proteinExistence type="predicted"/>
<evidence type="ECO:0000313" key="2">
    <source>
        <dbReference type="Proteomes" id="UP000245119"/>
    </source>
</evidence>
<comment type="caution">
    <text evidence="1">The sequence shown here is derived from an EMBL/GenBank/DDBJ whole genome shotgun (WGS) entry which is preliminary data.</text>
</comment>
<evidence type="ECO:0000313" key="1">
    <source>
        <dbReference type="EMBL" id="PVD33576.1"/>
    </source>
</evidence>
<protein>
    <submittedName>
        <fullName evidence="1">Uncharacterized protein</fullName>
    </submittedName>
</protein>
<dbReference type="EMBL" id="PZQS01000003">
    <property type="protein sequence ID" value="PVD33576.1"/>
    <property type="molecule type" value="Genomic_DNA"/>
</dbReference>
<gene>
    <name evidence="1" type="ORF">C0Q70_04833</name>
</gene>
<organism evidence="1 2">
    <name type="scientific">Pomacea canaliculata</name>
    <name type="common">Golden apple snail</name>
    <dbReference type="NCBI Taxonomy" id="400727"/>
    <lineage>
        <taxon>Eukaryota</taxon>
        <taxon>Metazoa</taxon>
        <taxon>Spiralia</taxon>
        <taxon>Lophotrochozoa</taxon>
        <taxon>Mollusca</taxon>
        <taxon>Gastropoda</taxon>
        <taxon>Caenogastropoda</taxon>
        <taxon>Architaenioglossa</taxon>
        <taxon>Ampullarioidea</taxon>
        <taxon>Ampullariidae</taxon>
        <taxon>Pomacea</taxon>
    </lineage>
</organism>
<dbReference type="AlphaFoldDB" id="A0A2T7PJG5"/>
<name>A0A2T7PJG5_POMCA</name>
<keyword evidence="2" id="KW-1185">Reference proteome</keyword>
<reference evidence="1 2" key="1">
    <citation type="submission" date="2018-04" db="EMBL/GenBank/DDBJ databases">
        <title>The genome of golden apple snail Pomacea canaliculata provides insight into stress tolerance and invasive adaptation.</title>
        <authorList>
            <person name="Liu C."/>
            <person name="Liu B."/>
            <person name="Ren Y."/>
            <person name="Zhang Y."/>
            <person name="Wang H."/>
            <person name="Li S."/>
            <person name="Jiang F."/>
            <person name="Yin L."/>
            <person name="Zhang G."/>
            <person name="Qian W."/>
            <person name="Fan W."/>
        </authorList>
    </citation>
    <scope>NUCLEOTIDE SEQUENCE [LARGE SCALE GENOMIC DNA]</scope>
    <source>
        <strain evidence="1">SZHN2017</strain>
        <tissue evidence="1">Muscle</tissue>
    </source>
</reference>